<dbReference type="STRING" id="1416801.SAMN05192553_107111"/>
<proteinExistence type="predicted"/>
<gene>
    <name evidence="2" type="ORF">SAMN05192553_107111</name>
</gene>
<feature type="transmembrane region" description="Helical" evidence="1">
    <location>
        <begin position="20"/>
        <end position="37"/>
    </location>
</feature>
<reference evidence="3" key="1">
    <citation type="submission" date="2016-10" db="EMBL/GenBank/DDBJ databases">
        <authorList>
            <person name="Varghese N."/>
            <person name="Submissions S."/>
        </authorList>
    </citation>
    <scope>NUCLEOTIDE SEQUENCE [LARGE SCALE GENOMIC DNA]</scope>
    <source>
        <strain evidence="3">IBRC-M 10761</strain>
    </source>
</reference>
<feature type="transmembrane region" description="Helical" evidence="1">
    <location>
        <begin position="76"/>
        <end position="95"/>
    </location>
</feature>
<dbReference type="RefSeq" id="WP_092177551.1">
    <property type="nucleotide sequence ID" value="NZ_FNZH01000007.1"/>
</dbReference>
<evidence type="ECO:0000313" key="2">
    <source>
        <dbReference type="EMBL" id="SEJ65672.1"/>
    </source>
</evidence>
<keyword evidence="1" id="KW-1133">Transmembrane helix</keyword>
<keyword evidence="3" id="KW-1185">Reference proteome</keyword>
<organism evidence="2 3">
    <name type="scientific">Cyclobacterium xiamenense</name>
    <dbReference type="NCBI Taxonomy" id="1297121"/>
    <lineage>
        <taxon>Bacteria</taxon>
        <taxon>Pseudomonadati</taxon>
        <taxon>Bacteroidota</taxon>
        <taxon>Cytophagia</taxon>
        <taxon>Cytophagales</taxon>
        <taxon>Cyclobacteriaceae</taxon>
        <taxon>Cyclobacterium</taxon>
    </lineage>
</organism>
<protein>
    <submittedName>
        <fullName evidence="2">Uncharacterized protein</fullName>
    </submittedName>
</protein>
<keyword evidence="1" id="KW-0812">Transmembrane</keyword>
<dbReference type="OrthoDB" id="9901496at2"/>
<evidence type="ECO:0000313" key="3">
    <source>
        <dbReference type="Proteomes" id="UP000199403"/>
    </source>
</evidence>
<evidence type="ECO:0000256" key="1">
    <source>
        <dbReference type="SAM" id="Phobius"/>
    </source>
</evidence>
<feature type="transmembrane region" description="Helical" evidence="1">
    <location>
        <begin position="44"/>
        <end position="64"/>
    </location>
</feature>
<dbReference type="Proteomes" id="UP000199403">
    <property type="component" value="Unassembled WGS sequence"/>
</dbReference>
<sequence>MEANPLSFFHPRELHSNTSILTMTAYVLNGLMVYLNWPHWVGYLSLLILAVNFILIGILFYQVLNDEEERNTHTNWLFAILRMVLNLVLLFLVLYHMKFI</sequence>
<keyword evidence="1" id="KW-0472">Membrane</keyword>
<dbReference type="AlphaFoldDB" id="A0A1H7AU95"/>
<accession>A0A1H7AU95</accession>
<name>A0A1H7AU95_9BACT</name>
<dbReference type="EMBL" id="FNZH01000007">
    <property type="protein sequence ID" value="SEJ65672.1"/>
    <property type="molecule type" value="Genomic_DNA"/>
</dbReference>